<reference evidence="2" key="1">
    <citation type="submission" date="2017-10" db="EMBL/GenBank/DDBJ databases">
        <title>Transcriptome Assembly of Sugarcane Aphid Adults.</title>
        <authorList>
            <person name="Scully E.D."/>
            <person name="Palmer N.A."/>
            <person name="Geib S.M."/>
            <person name="Sarath G."/>
            <person name="Sattler S.E."/>
        </authorList>
    </citation>
    <scope>NUCLEOTIDE SEQUENCE</scope>
    <source>
        <tissue evidence="2">Whole body</tissue>
    </source>
</reference>
<feature type="domain" description="CRAL-TRIO" evidence="1">
    <location>
        <begin position="87"/>
        <end position="252"/>
    </location>
</feature>
<gene>
    <name evidence="2" type="primary">Ttpal_15</name>
</gene>
<dbReference type="CDD" id="cd00170">
    <property type="entry name" value="SEC14"/>
    <property type="match status" value="1"/>
</dbReference>
<dbReference type="InterPro" id="IPR001251">
    <property type="entry name" value="CRAL-TRIO_dom"/>
</dbReference>
<dbReference type="PROSITE" id="PS50191">
    <property type="entry name" value="CRAL_TRIO"/>
    <property type="match status" value="1"/>
</dbReference>
<dbReference type="SUPFAM" id="SSF52087">
    <property type="entry name" value="CRAL/TRIO domain"/>
    <property type="match status" value="1"/>
</dbReference>
<sequence>MITLEKYFKVSAQQEYEKNPQLSAADVEELLKWSDENINLYGKLIDIQIIMFLHACDYDKEYAKKVISQCYNLRAKKCAPFFTARDPAHPFNQRQLDVVNINIIPDEENRYGYIWSQLKIMDASEYYPTVASKLTFMAIELDQIEHGTKSGYRMVLDSNNFGLSHALRYSLSNARHLMLYVQEGTPFVIDKIYILNVTSGTERVYSMLKPFMSASLINKIIIKSVSKTSEFIKTLPQTIVPKDYGGLAPIMKETNEILKQRLLDNRNYFLDEEKFRNGSVKDEVNTTIIDEDENVHSFKNLSID</sequence>
<dbReference type="InterPro" id="IPR036273">
    <property type="entry name" value="CRAL/TRIO_N_dom_sf"/>
</dbReference>
<dbReference type="OrthoDB" id="6432525at2759"/>
<evidence type="ECO:0000259" key="1">
    <source>
        <dbReference type="PROSITE" id="PS50191"/>
    </source>
</evidence>
<evidence type="ECO:0000313" key="2">
    <source>
        <dbReference type="EMBL" id="MBW15037.1"/>
    </source>
</evidence>
<dbReference type="PANTHER" id="PTHR10174">
    <property type="entry name" value="ALPHA-TOCOPHEROL TRANSFER PROTEIN-RELATED"/>
    <property type="match status" value="1"/>
</dbReference>
<accession>A0A2H8TLK7</accession>
<dbReference type="SUPFAM" id="SSF46938">
    <property type="entry name" value="CRAL/TRIO N-terminal domain"/>
    <property type="match status" value="1"/>
</dbReference>
<organism evidence="2">
    <name type="scientific">Melanaphis sacchari</name>
    <dbReference type="NCBI Taxonomy" id="742174"/>
    <lineage>
        <taxon>Eukaryota</taxon>
        <taxon>Metazoa</taxon>
        <taxon>Ecdysozoa</taxon>
        <taxon>Arthropoda</taxon>
        <taxon>Hexapoda</taxon>
        <taxon>Insecta</taxon>
        <taxon>Pterygota</taxon>
        <taxon>Neoptera</taxon>
        <taxon>Paraneoptera</taxon>
        <taxon>Hemiptera</taxon>
        <taxon>Sternorrhyncha</taxon>
        <taxon>Aphidomorpha</taxon>
        <taxon>Aphidoidea</taxon>
        <taxon>Aphididae</taxon>
        <taxon>Aphidini</taxon>
        <taxon>Melanaphis</taxon>
    </lineage>
</organism>
<dbReference type="AlphaFoldDB" id="A0A2H8TLK7"/>
<dbReference type="GO" id="GO:1902936">
    <property type="term" value="F:phosphatidylinositol bisphosphate binding"/>
    <property type="evidence" value="ECO:0007669"/>
    <property type="project" value="TreeGrafter"/>
</dbReference>
<name>A0A2H8TLK7_9HEMI</name>
<dbReference type="GO" id="GO:0016020">
    <property type="term" value="C:membrane"/>
    <property type="evidence" value="ECO:0007669"/>
    <property type="project" value="TreeGrafter"/>
</dbReference>
<dbReference type="Gene3D" id="1.20.5.1200">
    <property type="entry name" value="Alpha-tocopherol transfer"/>
    <property type="match status" value="1"/>
</dbReference>
<dbReference type="Pfam" id="PF00650">
    <property type="entry name" value="CRAL_TRIO"/>
    <property type="match status" value="1"/>
</dbReference>
<protein>
    <submittedName>
        <fullName evidence="2">Alpha-tocopherol transfer protein-like</fullName>
    </submittedName>
</protein>
<dbReference type="Gene3D" id="3.40.525.10">
    <property type="entry name" value="CRAL-TRIO lipid binding domain"/>
    <property type="match status" value="1"/>
</dbReference>
<dbReference type="PRINTS" id="PR00180">
    <property type="entry name" value="CRETINALDHBP"/>
</dbReference>
<dbReference type="InterPro" id="IPR036865">
    <property type="entry name" value="CRAL-TRIO_dom_sf"/>
</dbReference>
<dbReference type="PANTHER" id="PTHR10174:SF213">
    <property type="entry name" value="CRAL-TRIO DOMAIN-CONTAINING PROTEIN"/>
    <property type="match status" value="1"/>
</dbReference>
<dbReference type="EMBL" id="GFXV01003232">
    <property type="protein sequence ID" value="MBW15037.1"/>
    <property type="molecule type" value="Transcribed_RNA"/>
</dbReference>
<proteinExistence type="predicted"/>